<keyword evidence="6 9" id="KW-0460">Magnesium</keyword>
<evidence type="ECO:0000256" key="3">
    <source>
        <dbReference type="ARBA" id="ARBA00022741"/>
    </source>
</evidence>
<evidence type="ECO:0000256" key="9">
    <source>
        <dbReference type="HAMAP-Rule" id="MF_01987"/>
    </source>
</evidence>
<proteinExistence type="inferred from homology"/>
<evidence type="ECO:0000313" key="12">
    <source>
        <dbReference type="Proteomes" id="UP000646745"/>
    </source>
</evidence>
<dbReference type="PANTHER" id="PTHR10584">
    <property type="entry name" value="SUGAR KINASE"/>
    <property type="match status" value="1"/>
</dbReference>
<evidence type="ECO:0000313" key="11">
    <source>
        <dbReference type="EMBL" id="GHB09467.1"/>
    </source>
</evidence>
<dbReference type="Gene3D" id="3.40.1190.20">
    <property type="match status" value="1"/>
</dbReference>
<comment type="subcellular location">
    <subcellularLocation>
        <location evidence="9">Cytoplasm</location>
    </subcellularLocation>
</comment>
<comment type="function">
    <text evidence="9">Catalyzes the phosphorylation of ribose at O-5 in a reaction requiring ATP and magnesium. The resulting D-ribose-5-phosphate can then be used either for sythesis of nucleotides, histidine, and tryptophan, or as a component of the pentose phosphate pathway.</text>
</comment>
<comment type="caution">
    <text evidence="11">The sequence shown here is derived from an EMBL/GenBank/DDBJ whole genome shotgun (WGS) entry which is preliminary data.</text>
</comment>
<feature type="binding site" evidence="9">
    <location>
        <begin position="47"/>
        <end position="51"/>
    </location>
    <ligand>
        <name>substrate</name>
    </ligand>
</feature>
<evidence type="ECO:0000256" key="5">
    <source>
        <dbReference type="ARBA" id="ARBA00022840"/>
    </source>
</evidence>
<feature type="binding site" evidence="9">
    <location>
        <position position="294"/>
    </location>
    <ligand>
        <name>K(+)</name>
        <dbReference type="ChEBI" id="CHEBI:29103"/>
    </ligand>
</feature>
<organism evidence="11 12">
    <name type="scientific">Salinicola rhizosphaerae</name>
    <dbReference type="NCBI Taxonomy" id="1443141"/>
    <lineage>
        <taxon>Bacteria</taxon>
        <taxon>Pseudomonadati</taxon>
        <taxon>Pseudomonadota</taxon>
        <taxon>Gammaproteobacteria</taxon>
        <taxon>Oceanospirillales</taxon>
        <taxon>Halomonadaceae</taxon>
        <taxon>Salinicola</taxon>
    </lineage>
</organism>
<feature type="binding site" evidence="9">
    <location>
        <begin position="254"/>
        <end position="255"/>
    </location>
    <ligand>
        <name>ATP</name>
        <dbReference type="ChEBI" id="CHEBI:30616"/>
    </ligand>
</feature>
<accession>A0ABQ3DTW3</accession>
<gene>
    <name evidence="9 11" type="primary">rbsK</name>
    <name evidence="11" type="ORF">GCM10009038_03860</name>
</gene>
<keyword evidence="4 9" id="KW-0418">Kinase</keyword>
<dbReference type="HAMAP" id="MF_01987">
    <property type="entry name" value="Ribokinase"/>
    <property type="match status" value="1"/>
</dbReference>
<keyword evidence="7 9" id="KW-0630">Potassium</keyword>
<feature type="binding site" evidence="9">
    <location>
        <position position="290"/>
    </location>
    <ligand>
        <name>K(+)</name>
        <dbReference type="ChEBI" id="CHEBI:29103"/>
    </ligand>
</feature>
<keyword evidence="8 9" id="KW-0119">Carbohydrate metabolism</keyword>
<evidence type="ECO:0000256" key="1">
    <source>
        <dbReference type="ARBA" id="ARBA00022679"/>
    </source>
</evidence>
<name>A0ABQ3DTW3_9GAMM</name>
<keyword evidence="1 9" id="KW-0808">Transferase</keyword>
<dbReference type="SUPFAM" id="SSF53613">
    <property type="entry name" value="Ribokinase-like"/>
    <property type="match status" value="1"/>
</dbReference>
<dbReference type="InterPro" id="IPR011877">
    <property type="entry name" value="Ribokinase"/>
</dbReference>
<comment type="catalytic activity">
    <reaction evidence="9">
        <text>D-ribose + ATP = D-ribose 5-phosphate + ADP + H(+)</text>
        <dbReference type="Rhea" id="RHEA:13697"/>
        <dbReference type="ChEBI" id="CHEBI:15378"/>
        <dbReference type="ChEBI" id="CHEBI:30616"/>
        <dbReference type="ChEBI" id="CHEBI:47013"/>
        <dbReference type="ChEBI" id="CHEBI:78346"/>
        <dbReference type="ChEBI" id="CHEBI:456216"/>
        <dbReference type="EC" id="2.7.1.15"/>
    </reaction>
</comment>
<feature type="binding site" evidence="9">
    <location>
        <position position="255"/>
    </location>
    <ligand>
        <name>substrate</name>
    </ligand>
</feature>
<feature type="binding site" evidence="9">
    <location>
        <position position="288"/>
    </location>
    <ligand>
        <name>K(+)</name>
        <dbReference type="ChEBI" id="CHEBI:29103"/>
    </ligand>
</feature>
<dbReference type="PRINTS" id="PR00990">
    <property type="entry name" value="RIBOKINASE"/>
</dbReference>
<dbReference type="PANTHER" id="PTHR10584:SF166">
    <property type="entry name" value="RIBOKINASE"/>
    <property type="match status" value="1"/>
</dbReference>
<dbReference type="InterPro" id="IPR029056">
    <property type="entry name" value="Ribokinase-like"/>
</dbReference>
<comment type="similarity">
    <text evidence="9">Belongs to the carbohydrate kinase PfkB family. Ribokinase subfamily.</text>
</comment>
<keyword evidence="2 9" id="KW-0479">Metal-binding</keyword>
<feature type="binding site" evidence="9">
    <location>
        <position position="188"/>
    </location>
    <ligand>
        <name>ATP</name>
        <dbReference type="ChEBI" id="CHEBI:30616"/>
    </ligand>
</feature>
<keyword evidence="12" id="KW-1185">Reference proteome</keyword>
<feature type="binding site" evidence="9">
    <location>
        <position position="251"/>
    </location>
    <ligand>
        <name>K(+)</name>
        <dbReference type="ChEBI" id="CHEBI:29103"/>
    </ligand>
</feature>
<feature type="binding site" evidence="9">
    <location>
        <position position="285"/>
    </location>
    <ligand>
        <name>K(+)</name>
        <dbReference type="ChEBI" id="CHEBI:29103"/>
    </ligand>
</feature>
<dbReference type="EC" id="2.7.1.15" evidence="9"/>
<feature type="binding site" evidence="9">
    <location>
        <position position="145"/>
    </location>
    <ligand>
        <name>substrate</name>
    </ligand>
</feature>
<evidence type="ECO:0000256" key="4">
    <source>
        <dbReference type="ARBA" id="ARBA00022777"/>
    </source>
</evidence>
<dbReference type="InterPro" id="IPR011611">
    <property type="entry name" value="PfkB_dom"/>
</dbReference>
<dbReference type="InterPro" id="IPR002139">
    <property type="entry name" value="Ribo/fructo_kinase"/>
</dbReference>
<keyword evidence="3 9" id="KW-0547">Nucleotide-binding</keyword>
<feature type="binding site" evidence="9">
    <location>
        <begin position="223"/>
        <end position="228"/>
    </location>
    <ligand>
        <name>ATP</name>
        <dbReference type="ChEBI" id="CHEBI:30616"/>
    </ligand>
</feature>
<comment type="caution">
    <text evidence="9">Lacks conserved residue(s) required for the propagation of feature annotation.</text>
</comment>
<dbReference type="CDD" id="cd01174">
    <property type="entry name" value="ribokinase"/>
    <property type="match status" value="1"/>
</dbReference>
<evidence type="ECO:0000256" key="6">
    <source>
        <dbReference type="ARBA" id="ARBA00022842"/>
    </source>
</evidence>
<keyword evidence="9" id="KW-0963">Cytoplasm</keyword>
<protein>
    <recommendedName>
        <fullName evidence="9">Ribokinase</fullName>
        <shortName evidence="9">RK</shortName>
        <ecNumber evidence="9">2.7.1.15</ecNumber>
    </recommendedName>
</protein>
<evidence type="ECO:0000259" key="10">
    <source>
        <dbReference type="Pfam" id="PF00294"/>
    </source>
</evidence>
<comment type="cofactor">
    <cofactor evidence="9">
        <name>Mg(2+)</name>
        <dbReference type="ChEBI" id="CHEBI:18420"/>
    </cofactor>
    <text evidence="9">Requires a divalent cation, most likely magnesium in vivo, as an electrophilic catalyst to aid phosphoryl group transfer. It is the chelate of the metal and the nucleotide that is the actual substrate.</text>
</comment>
<comment type="pathway">
    <text evidence="9">Carbohydrate metabolism; D-ribose degradation; D-ribose 5-phosphate from beta-D-ribopyranose: step 2/2.</text>
</comment>
<feature type="binding site" evidence="9">
    <location>
        <position position="249"/>
    </location>
    <ligand>
        <name>K(+)</name>
        <dbReference type="ChEBI" id="CHEBI:29103"/>
    </ligand>
</feature>
<feature type="active site" description="Proton acceptor" evidence="9">
    <location>
        <position position="255"/>
    </location>
</feature>
<dbReference type="EMBL" id="BMZI01000001">
    <property type="protein sequence ID" value="GHB09467.1"/>
    <property type="molecule type" value="Genomic_DNA"/>
</dbReference>
<feature type="domain" description="Carbohydrate kinase PfkB" evidence="10">
    <location>
        <begin position="14"/>
        <end position="296"/>
    </location>
</feature>
<keyword evidence="5 9" id="KW-0067">ATP-binding</keyword>
<comment type="activity regulation">
    <text evidence="9">Activated by a monovalent cation that binds near, but not in, the active site. The most likely occupant of the site in vivo is potassium. Ion binding induces a conformational change that may alter substrate affinity.</text>
</comment>
<evidence type="ECO:0000256" key="2">
    <source>
        <dbReference type="ARBA" id="ARBA00022723"/>
    </source>
</evidence>
<evidence type="ECO:0000256" key="8">
    <source>
        <dbReference type="ARBA" id="ARBA00023277"/>
    </source>
</evidence>
<dbReference type="Proteomes" id="UP000646745">
    <property type="component" value="Unassembled WGS sequence"/>
</dbReference>
<dbReference type="Pfam" id="PF00294">
    <property type="entry name" value="PfkB"/>
    <property type="match status" value="1"/>
</dbReference>
<evidence type="ECO:0000256" key="7">
    <source>
        <dbReference type="ARBA" id="ARBA00022958"/>
    </source>
</evidence>
<sequence>MICNDRVLKGMVYNFGSINIDYVYRVPHLVKPGETLASESFQQVLGGKGANQSLALARAGGSVTHWGRLGRADRWALAPLEQAGVNIDAIELIEDASGHALIQVDDAAENAIILYPGANHGFTEAKLEALTESAEPSGWLLMQNECNATESVICLAAARGLSIAFNPAPLDAKVASLPLSLCNLLFLNRGEAAALAECDPKCDADALLDILAERYPDAELVLTLGADGVRYQRGDHRLSLPAHRVDAIDTTAAGDTFIGYFMAARQRGDDNERALRLASTASALCVQTAGAAPSIPVAKDVEAALVRLPELQITRP</sequence>
<feature type="binding site" evidence="9">
    <location>
        <begin position="19"/>
        <end position="21"/>
    </location>
    <ligand>
        <name>substrate</name>
    </ligand>
</feature>
<comment type="subunit">
    <text evidence="9">Homodimer.</text>
</comment>
<reference evidence="12" key="1">
    <citation type="journal article" date="2019" name="Int. J. Syst. Evol. Microbiol.">
        <title>The Global Catalogue of Microorganisms (GCM) 10K type strain sequencing project: providing services to taxonomists for standard genome sequencing and annotation.</title>
        <authorList>
            <consortium name="The Broad Institute Genomics Platform"/>
            <consortium name="The Broad Institute Genome Sequencing Center for Infectious Disease"/>
            <person name="Wu L."/>
            <person name="Ma J."/>
        </authorList>
    </citation>
    <scope>NUCLEOTIDE SEQUENCE [LARGE SCALE GENOMIC DNA]</scope>
    <source>
        <strain evidence="12">KCTC 32998</strain>
    </source>
</reference>